<protein>
    <submittedName>
        <fullName evidence="1">10708_t:CDS:1</fullName>
    </submittedName>
</protein>
<dbReference type="EMBL" id="CAJVPM010015452">
    <property type="protein sequence ID" value="CAG8607950.1"/>
    <property type="molecule type" value="Genomic_DNA"/>
</dbReference>
<reference evidence="1" key="1">
    <citation type="submission" date="2021-06" db="EMBL/GenBank/DDBJ databases">
        <authorList>
            <person name="Kallberg Y."/>
            <person name="Tangrot J."/>
            <person name="Rosling A."/>
        </authorList>
    </citation>
    <scope>NUCLEOTIDE SEQUENCE</scope>
    <source>
        <strain evidence="1">AU212A</strain>
    </source>
</reference>
<dbReference type="Proteomes" id="UP000789860">
    <property type="component" value="Unassembled WGS sequence"/>
</dbReference>
<feature type="non-terminal residue" evidence="1">
    <location>
        <position position="46"/>
    </location>
</feature>
<keyword evidence="2" id="KW-1185">Reference proteome</keyword>
<organism evidence="1 2">
    <name type="scientific">Scutellospora calospora</name>
    <dbReference type="NCBI Taxonomy" id="85575"/>
    <lineage>
        <taxon>Eukaryota</taxon>
        <taxon>Fungi</taxon>
        <taxon>Fungi incertae sedis</taxon>
        <taxon>Mucoromycota</taxon>
        <taxon>Glomeromycotina</taxon>
        <taxon>Glomeromycetes</taxon>
        <taxon>Diversisporales</taxon>
        <taxon>Gigasporaceae</taxon>
        <taxon>Scutellospora</taxon>
    </lineage>
</organism>
<comment type="caution">
    <text evidence="1">The sequence shown here is derived from an EMBL/GenBank/DDBJ whole genome shotgun (WGS) entry which is preliminary data.</text>
</comment>
<evidence type="ECO:0000313" key="2">
    <source>
        <dbReference type="Proteomes" id="UP000789860"/>
    </source>
</evidence>
<feature type="non-terminal residue" evidence="1">
    <location>
        <position position="1"/>
    </location>
</feature>
<gene>
    <name evidence="1" type="ORF">SCALOS_LOCUS7175</name>
</gene>
<proteinExistence type="predicted"/>
<accession>A0ACA9MQS7</accession>
<sequence length="46" mass="5463">LVPSRENSTIVALKSLNGTQNVSLDFLNEFKAYYECQFRRYNIEKY</sequence>
<name>A0ACA9MQS7_9GLOM</name>
<evidence type="ECO:0000313" key="1">
    <source>
        <dbReference type="EMBL" id="CAG8607950.1"/>
    </source>
</evidence>